<evidence type="ECO:0000259" key="7">
    <source>
        <dbReference type="Pfam" id="PF00460"/>
    </source>
</evidence>
<feature type="domain" description="Flagellar basal body rod protein N-terminal" evidence="7">
    <location>
        <begin position="5"/>
        <end position="35"/>
    </location>
</feature>
<accession>A0A4V2SCW5</accession>
<evidence type="ECO:0000256" key="1">
    <source>
        <dbReference type="ARBA" id="ARBA00004117"/>
    </source>
</evidence>
<dbReference type="PANTHER" id="PTHR30435">
    <property type="entry name" value="FLAGELLAR PROTEIN"/>
    <property type="match status" value="1"/>
</dbReference>
<comment type="subunit">
    <text evidence="4 6">The basal body constitutes a major portion of the flagellar organelle and consists of five rings (E,L,P,S, and M) mounted on a central rod. The rod consists of about 26 subunits of FlgG in the distal portion, and FlgB, FlgC and FlgF are thought to build up the proximal portion of the rod with about 6 subunits each.</text>
</comment>
<feature type="domain" description="Flagellar basal-body/hook protein C-terminal" evidence="8">
    <location>
        <begin position="199"/>
        <end position="242"/>
    </location>
</feature>
<keyword evidence="11" id="KW-1185">Reference proteome</keyword>
<dbReference type="NCBIfam" id="TIGR03506">
    <property type="entry name" value="FlgEFG_subfam"/>
    <property type="match status" value="1"/>
</dbReference>
<dbReference type="Pfam" id="PF22692">
    <property type="entry name" value="LlgE_F_G_D1"/>
    <property type="match status" value="1"/>
</dbReference>
<dbReference type="Pfam" id="PF00460">
    <property type="entry name" value="Flg_bb_rod"/>
    <property type="match status" value="1"/>
</dbReference>
<evidence type="ECO:0000256" key="3">
    <source>
        <dbReference type="ARBA" id="ARBA00023143"/>
    </source>
</evidence>
<dbReference type="AlphaFoldDB" id="A0A4V2SCW5"/>
<evidence type="ECO:0000256" key="4">
    <source>
        <dbReference type="ARBA" id="ARBA00038560"/>
    </source>
</evidence>
<dbReference type="NCBIfam" id="NF009280">
    <property type="entry name" value="PRK12640.1"/>
    <property type="match status" value="1"/>
</dbReference>
<keyword evidence="10" id="KW-0969">Cilium</keyword>
<organism evidence="10 11">
    <name type="scientific">Plasticicumulans lactativorans</name>
    <dbReference type="NCBI Taxonomy" id="1133106"/>
    <lineage>
        <taxon>Bacteria</taxon>
        <taxon>Pseudomonadati</taxon>
        <taxon>Pseudomonadota</taxon>
        <taxon>Gammaproteobacteria</taxon>
        <taxon>Candidatus Competibacteraceae</taxon>
        <taxon>Plasticicumulans</taxon>
    </lineage>
</organism>
<dbReference type="SUPFAM" id="SSF117143">
    <property type="entry name" value="Flagellar hook protein flgE"/>
    <property type="match status" value="1"/>
</dbReference>
<dbReference type="PANTHER" id="PTHR30435:SF18">
    <property type="entry name" value="FLAGELLAR BASAL-BODY ROD PROTEIN FLGF"/>
    <property type="match status" value="1"/>
</dbReference>
<dbReference type="Pfam" id="PF06429">
    <property type="entry name" value="Flg_bbr_C"/>
    <property type="match status" value="1"/>
</dbReference>
<dbReference type="InterPro" id="IPR053967">
    <property type="entry name" value="LlgE_F_G-like_D1"/>
</dbReference>
<dbReference type="Proteomes" id="UP000295765">
    <property type="component" value="Unassembled WGS sequence"/>
</dbReference>
<dbReference type="OrthoDB" id="9804559at2"/>
<dbReference type="EMBL" id="SLWY01000011">
    <property type="protein sequence ID" value="TCO80890.1"/>
    <property type="molecule type" value="Genomic_DNA"/>
</dbReference>
<sequence>MDRMLYVAMAGARQTLTAQTMNSHNLANASTTGFRQDLAAARSVPVFAAEGLPSRVYALAERAGIDQRPGPITTTGRDLDVALATEGFLAVRDAAGNEAYTRAGDLKLDVNGQLTTGAGHPVLGDAGPIAIPPAEAIEVAADGTVSIRPLGQSAATLAVIDRIRLVRPDPARLYKGNDGLLHLDAGVTAAPDAGVRLASGALEGANVNVPAALVQMIDLARQYETQVKLMSAAADNERATDRLIGLS</sequence>
<reference evidence="10 11" key="1">
    <citation type="submission" date="2019-03" db="EMBL/GenBank/DDBJ databases">
        <title>Genomic Encyclopedia of Type Strains, Phase IV (KMG-IV): sequencing the most valuable type-strain genomes for metagenomic binning, comparative biology and taxonomic classification.</title>
        <authorList>
            <person name="Goeker M."/>
        </authorList>
    </citation>
    <scope>NUCLEOTIDE SEQUENCE [LARGE SCALE GENOMIC DNA]</scope>
    <source>
        <strain evidence="10 11">DSM 25287</strain>
    </source>
</reference>
<dbReference type="InterPro" id="IPR020013">
    <property type="entry name" value="Flagellar_FlgE/F/G"/>
</dbReference>
<dbReference type="GO" id="GO:0030694">
    <property type="term" value="C:bacterial-type flagellum basal body, rod"/>
    <property type="evidence" value="ECO:0007669"/>
    <property type="project" value="UniProtKB-UniRule"/>
</dbReference>
<keyword evidence="10" id="KW-0966">Cell projection</keyword>
<dbReference type="GO" id="GO:0071978">
    <property type="term" value="P:bacterial-type flagellum-dependent swarming motility"/>
    <property type="evidence" value="ECO:0007669"/>
    <property type="project" value="TreeGrafter"/>
</dbReference>
<comment type="caution">
    <text evidence="10">The sequence shown here is derived from an EMBL/GenBank/DDBJ whole genome shotgun (WGS) entry which is preliminary data.</text>
</comment>
<dbReference type="InterPro" id="IPR001444">
    <property type="entry name" value="Flag_bb_rod_N"/>
</dbReference>
<name>A0A4V2SCW5_9GAMM</name>
<keyword evidence="10" id="KW-0282">Flagellum</keyword>
<evidence type="ECO:0000256" key="5">
    <source>
        <dbReference type="ARBA" id="ARBA00040228"/>
    </source>
</evidence>
<keyword evidence="3 6" id="KW-0975">Bacterial flagellum</keyword>
<dbReference type="InterPro" id="IPR037925">
    <property type="entry name" value="FlgE/F/G-like"/>
</dbReference>
<gene>
    <name evidence="10" type="ORF">EV699_11191</name>
</gene>
<proteinExistence type="inferred from homology"/>
<evidence type="ECO:0000313" key="10">
    <source>
        <dbReference type="EMBL" id="TCO80890.1"/>
    </source>
</evidence>
<evidence type="ECO:0000256" key="2">
    <source>
        <dbReference type="ARBA" id="ARBA00009677"/>
    </source>
</evidence>
<evidence type="ECO:0000259" key="8">
    <source>
        <dbReference type="Pfam" id="PF06429"/>
    </source>
</evidence>
<evidence type="ECO:0000313" key="11">
    <source>
        <dbReference type="Proteomes" id="UP000295765"/>
    </source>
</evidence>
<dbReference type="RefSeq" id="WP_132542651.1">
    <property type="nucleotide sequence ID" value="NZ_SLWY01000011.1"/>
</dbReference>
<dbReference type="InterPro" id="IPR010930">
    <property type="entry name" value="Flg_bb/hook_C_dom"/>
</dbReference>
<evidence type="ECO:0000259" key="9">
    <source>
        <dbReference type="Pfam" id="PF22692"/>
    </source>
</evidence>
<comment type="subcellular location">
    <subcellularLocation>
        <location evidence="1 6">Bacterial flagellum basal body</location>
    </subcellularLocation>
</comment>
<protein>
    <recommendedName>
        <fullName evidence="5 6">Flagellar basal-body rod protein FlgF</fullName>
    </recommendedName>
</protein>
<feature type="domain" description="Flagellar hook protein FlgE/F/G-like D1" evidence="9">
    <location>
        <begin position="84"/>
        <end position="146"/>
    </location>
</feature>
<evidence type="ECO:0000256" key="6">
    <source>
        <dbReference type="RuleBase" id="RU362116"/>
    </source>
</evidence>
<comment type="similarity">
    <text evidence="2 6">Belongs to the flagella basal body rod proteins family.</text>
</comment>